<dbReference type="EMBL" id="KP211893">
    <property type="protein sequence ID" value="ANV80553.1"/>
    <property type="molecule type" value="Genomic_DNA"/>
</dbReference>
<reference evidence="18" key="2">
    <citation type="journal article" date="2015" name="ISME J.">
        <title>A new class of marine Euryarchaeota group II from the Mediterranean deep chlorophyll maximum.</title>
        <authorList>
            <person name="Martin-Cuadrado A.B."/>
            <person name="Garcia-Heredia I."/>
            <person name="Molto A.G."/>
            <person name="Lopez-Ubeda R."/>
            <person name="Kimes N."/>
            <person name="Lopez-Garcia P."/>
            <person name="Moreira D."/>
            <person name="Rodriguez-Valera F."/>
        </authorList>
    </citation>
    <scope>NUCLEOTIDE SEQUENCE</scope>
</reference>
<evidence type="ECO:0000256" key="6">
    <source>
        <dbReference type="ARBA" id="ARBA00022630"/>
    </source>
</evidence>
<keyword evidence="7" id="KW-0288">FMN</keyword>
<dbReference type="GO" id="GO:0009398">
    <property type="term" value="P:FMN biosynthetic process"/>
    <property type="evidence" value="ECO:0007669"/>
    <property type="project" value="UniProtKB-UniPathway"/>
</dbReference>
<evidence type="ECO:0000256" key="14">
    <source>
        <dbReference type="ARBA" id="ARBA00030544"/>
    </source>
</evidence>
<evidence type="ECO:0000256" key="7">
    <source>
        <dbReference type="ARBA" id="ARBA00022643"/>
    </source>
</evidence>
<comment type="similarity">
    <text evidence="3">Belongs to the archaeal riboflavin kinase family.</text>
</comment>
<dbReference type="InterPro" id="IPR023602">
    <property type="entry name" value="Riboflavin_kinase_CTP-dep"/>
</dbReference>
<keyword evidence="11 18" id="KW-0418">Kinase</keyword>
<protein>
    <recommendedName>
        <fullName evidence="5">Riboflavin kinase</fullName>
        <ecNumber evidence="4">2.7.1.161</ecNumber>
    </recommendedName>
    <alternativeName>
        <fullName evidence="14">CTP-dependent riboflavin kinase</fullName>
    </alternativeName>
    <alternativeName>
        <fullName evidence="15">CTP:riboflavin 5'-phosphotransferase</fullName>
    </alternativeName>
    <alternativeName>
        <fullName evidence="13">Flavokinase</fullName>
    </alternativeName>
</protein>
<dbReference type="UniPathway" id="UPA00276">
    <property type="reaction ID" value="UER00929"/>
</dbReference>
<comment type="cofactor">
    <cofactor evidence="1">
        <name>Mg(2+)</name>
        <dbReference type="ChEBI" id="CHEBI:18420"/>
    </cofactor>
</comment>
<dbReference type="GO" id="GO:0009231">
    <property type="term" value="P:riboflavin biosynthetic process"/>
    <property type="evidence" value="ECO:0007669"/>
    <property type="project" value="InterPro"/>
</dbReference>
<keyword evidence="12" id="KW-0460">Magnesium</keyword>
<dbReference type="PANTHER" id="PTHR40706">
    <property type="entry name" value="RIBOFLAVIN KINASE"/>
    <property type="match status" value="1"/>
</dbReference>
<evidence type="ECO:0000256" key="15">
    <source>
        <dbReference type="ARBA" id="ARBA00033116"/>
    </source>
</evidence>
<evidence type="ECO:0000256" key="1">
    <source>
        <dbReference type="ARBA" id="ARBA00001946"/>
    </source>
</evidence>
<dbReference type="Gene3D" id="2.40.30.30">
    <property type="entry name" value="Riboflavin kinase-like"/>
    <property type="match status" value="1"/>
</dbReference>
<evidence type="ECO:0000256" key="3">
    <source>
        <dbReference type="ARBA" id="ARBA00006428"/>
    </source>
</evidence>
<keyword evidence="8" id="KW-0808">Transferase</keyword>
<sequence length="138" mass="15393">MAQKHYQDQFVDVMGKSVWPGTLNLSVSGVNLVNYISLRIKSGIDTLDAEKQDIDDAKQISLENIESLRIRGFLRDGISFGGATAFKANFTANEKTVDCAVLIPDLTRHFDVVEIISPTFLREYLDLKDGDTVDIELI</sequence>
<evidence type="ECO:0000256" key="2">
    <source>
        <dbReference type="ARBA" id="ARBA00005219"/>
    </source>
</evidence>
<dbReference type="SUPFAM" id="SSF82114">
    <property type="entry name" value="Riboflavin kinase-like"/>
    <property type="match status" value="1"/>
</dbReference>
<dbReference type="GO" id="GO:0000166">
    <property type="term" value="F:nucleotide binding"/>
    <property type="evidence" value="ECO:0007669"/>
    <property type="project" value="UniProtKB-KW"/>
</dbReference>
<evidence type="ECO:0000256" key="13">
    <source>
        <dbReference type="ARBA" id="ARBA00029789"/>
    </source>
</evidence>
<proteinExistence type="inferred from homology"/>
<dbReference type="Pfam" id="PF01982">
    <property type="entry name" value="CTP-dep_RFKase"/>
    <property type="match status" value="1"/>
</dbReference>
<feature type="domain" description="Riboflavin kinase" evidence="17">
    <location>
        <begin position="53"/>
        <end position="136"/>
    </location>
</feature>
<evidence type="ECO:0000256" key="4">
    <source>
        <dbReference type="ARBA" id="ARBA00011987"/>
    </source>
</evidence>
<dbReference type="AlphaFoldDB" id="A0A1B1TE62"/>
<accession>A0A1B1TE62</accession>
<evidence type="ECO:0000256" key="16">
    <source>
        <dbReference type="ARBA" id="ARBA00047857"/>
    </source>
</evidence>
<keyword evidence="6" id="KW-0285">Flavoprotein</keyword>
<comment type="catalytic activity">
    <reaction evidence="16">
        <text>riboflavin + CTP = CDP + FMN + H(+)</text>
        <dbReference type="Rhea" id="RHEA:25021"/>
        <dbReference type="ChEBI" id="CHEBI:15378"/>
        <dbReference type="ChEBI" id="CHEBI:37563"/>
        <dbReference type="ChEBI" id="CHEBI:57986"/>
        <dbReference type="ChEBI" id="CHEBI:58069"/>
        <dbReference type="ChEBI" id="CHEBI:58210"/>
        <dbReference type="EC" id="2.7.1.161"/>
    </reaction>
</comment>
<dbReference type="EC" id="2.7.1.161" evidence="4"/>
<name>A0A1B1TE62_9ARCH</name>
<dbReference type="InterPro" id="IPR039063">
    <property type="entry name" value="RibK_CTP-dep"/>
</dbReference>
<reference evidence="18" key="1">
    <citation type="submission" date="2014-11" db="EMBL/GenBank/DDBJ databases">
        <authorList>
            <person name="Zhu J."/>
            <person name="Qi W."/>
            <person name="Song R."/>
        </authorList>
    </citation>
    <scope>NUCLEOTIDE SEQUENCE</scope>
</reference>
<keyword evidence="10" id="KW-0547">Nucleotide-binding</keyword>
<evidence type="ECO:0000256" key="11">
    <source>
        <dbReference type="ARBA" id="ARBA00022777"/>
    </source>
</evidence>
<organism evidence="18">
    <name type="scientific">uncultured Poseidoniia archaeon</name>
    <dbReference type="NCBI Taxonomy" id="1697135"/>
    <lineage>
        <taxon>Archaea</taxon>
        <taxon>Methanobacteriati</taxon>
        <taxon>Thermoplasmatota</taxon>
        <taxon>Candidatus Poseidoniia</taxon>
        <taxon>environmental samples</taxon>
    </lineage>
</organism>
<evidence type="ECO:0000256" key="9">
    <source>
        <dbReference type="ARBA" id="ARBA00022723"/>
    </source>
</evidence>
<evidence type="ECO:0000259" key="17">
    <source>
        <dbReference type="Pfam" id="PF01982"/>
    </source>
</evidence>
<evidence type="ECO:0000256" key="12">
    <source>
        <dbReference type="ARBA" id="ARBA00022842"/>
    </source>
</evidence>
<dbReference type="GO" id="GO:0046872">
    <property type="term" value="F:metal ion binding"/>
    <property type="evidence" value="ECO:0007669"/>
    <property type="project" value="UniProtKB-KW"/>
</dbReference>
<evidence type="ECO:0000256" key="10">
    <source>
        <dbReference type="ARBA" id="ARBA00022741"/>
    </source>
</evidence>
<dbReference type="GO" id="GO:0008531">
    <property type="term" value="F:riboflavin kinase activity"/>
    <property type="evidence" value="ECO:0007669"/>
    <property type="project" value="InterPro"/>
</dbReference>
<comment type="pathway">
    <text evidence="2">Cofactor biosynthesis; FMN biosynthesis; FMN from riboflavin (CTP route): step 1/1.</text>
</comment>
<dbReference type="PANTHER" id="PTHR40706:SF1">
    <property type="entry name" value="RIBOFLAVIN KINASE"/>
    <property type="match status" value="1"/>
</dbReference>
<evidence type="ECO:0000256" key="5">
    <source>
        <dbReference type="ARBA" id="ARBA00017394"/>
    </source>
</evidence>
<dbReference type="InterPro" id="IPR023465">
    <property type="entry name" value="Riboflavin_kinase_dom_sf"/>
</dbReference>
<evidence type="ECO:0000256" key="8">
    <source>
        <dbReference type="ARBA" id="ARBA00022679"/>
    </source>
</evidence>
<keyword evidence="9" id="KW-0479">Metal-binding</keyword>
<evidence type="ECO:0000313" key="18">
    <source>
        <dbReference type="EMBL" id="ANV80553.1"/>
    </source>
</evidence>